<keyword evidence="2" id="KW-1003">Cell membrane</keyword>
<evidence type="ECO:0000313" key="10">
    <source>
        <dbReference type="EMBL" id="TGE20666.1"/>
    </source>
</evidence>
<feature type="transmembrane region" description="Helical" evidence="8">
    <location>
        <begin position="179"/>
        <end position="204"/>
    </location>
</feature>
<dbReference type="GO" id="GO:0016763">
    <property type="term" value="F:pentosyltransferase activity"/>
    <property type="evidence" value="ECO:0007669"/>
    <property type="project" value="TreeGrafter"/>
</dbReference>
<dbReference type="EMBL" id="SRLC01000003">
    <property type="protein sequence ID" value="TGE20666.1"/>
    <property type="molecule type" value="Genomic_DNA"/>
</dbReference>
<dbReference type="PANTHER" id="PTHR33908">
    <property type="entry name" value="MANNOSYLTRANSFERASE YKCB-RELATED"/>
    <property type="match status" value="1"/>
</dbReference>
<organism evidence="10 11">
    <name type="scientific">Hymenobacter aquaticus</name>
    <dbReference type="NCBI Taxonomy" id="1867101"/>
    <lineage>
        <taxon>Bacteria</taxon>
        <taxon>Pseudomonadati</taxon>
        <taxon>Bacteroidota</taxon>
        <taxon>Cytophagia</taxon>
        <taxon>Cytophagales</taxon>
        <taxon>Hymenobacteraceae</taxon>
        <taxon>Hymenobacter</taxon>
    </lineage>
</organism>
<gene>
    <name evidence="10" type="ORF">E5K00_21985</name>
</gene>
<evidence type="ECO:0000256" key="2">
    <source>
        <dbReference type="ARBA" id="ARBA00022475"/>
    </source>
</evidence>
<evidence type="ECO:0000256" key="1">
    <source>
        <dbReference type="ARBA" id="ARBA00004651"/>
    </source>
</evidence>
<evidence type="ECO:0000256" key="3">
    <source>
        <dbReference type="ARBA" id="ARBA00022676"/>
    </source>
</evidence>
<evidence type="ECO:0000256" key="4">
    <source>
        <dbReference type="ARBA" id="ARBA00022679"/>
    </source>
</evidence>
<sequence>MANIFTNWSTLPRWFWPVLIGLHLLLHAPFFSMPPIGPHTWRQCNTMAVARSFYEEDMNILRPRVDRRGNSSGVTGMQFPSYEWTVALAFKALGFHETIPRVITWLISVAGLFFCYRLIRSITGSVWMGAVAAWGLTWSPEIYYHSINALPDVLASSAALGGLWLFLRWREQRRPRQFWLSLLLTMLAGLTKLQFLLIGFPIAVLLLQDMRQGRVQWRRDSVPLAFFALAAVGVPLAWYAYARNLIEASGLRDFVIEVRPAESVAKGWAILSHNLISDWPELLLGYGATGLLLLGIVAAWRRPVSRHPWFWPVAVWSVGLAVYYVLELHQMEGHTYYMLPLLPVLLLLAAVGSQWLRSNPRWHWLLGLLLVAQPVWACLRVVPRWAKGPKDVPQELYYPATRTALENAVPNDALCLVGPDESGCKYFYFLHKKGFGLDVAEQLDYPTPEGQPYVATCIARGARYLYLSDSTLLTQPRLAPYVGRRVARVGTIQVLELRLPPAAP</sequence>
<dbReference type="Proteomes" id="UP000297549">
    <property type="component" value="Unassembled WGS sequence"/>
</dbReference>
<evidence type="ECO:0000259" key="9">
    <source>
        <dbReference type="Pfam" id="PF13231"/>
    </source>
</evidence>
<dbReference type="InterPro" id="IPR050297">
    <property type="entry name" value="LipidA_mod_glycosyltrf_83"/>
</dbReference>
<feature type="transmembrane region" description="Helical" evidence="8">
    <location>
        <begin position="14"/>
        <end position="33"/>
    </location>
</feature>
<name>A0A4Z0PTN0_9BACT</name>
<dbReference type="PANTHER" id="PTHR33908:SF11">
    <property type="entry name" value="MEMBRANE PROTEIN"/>
    <property type="match status" value="1"/>
</dbReference>
<feature type="transmembrane region" description="Helical" evidence="8">
    <location>
        <begin position="282"/>
        <end position="303"/>
    </location>
</feature>
<feature type="transmembrane region" description="Helical" evidence="8">
    <location>
        <begin position="338"/>
        <end position="356"/>
    </location>
</feature>
<dbReference type="InterPro" id="IPR038731">
    <property type="entry name" value="RgtA/B/C-like"/>
</dbReference>
<keyword evidence="6 8" id="KW-1133">Transmembrane helix</keyword>
<protein>
    <recommendedName>
        <fullName evidence="9">Glycosyltransferase RgtA/B/C/D-like domain-containing protein</fullName>
    </recommendedName>
</protein>
<keyword evidence="11" id="KW-1185">Reference proteome</keyword>
<dbReference type="GO" id="GO:0005886">
    <property type="term" value="C:plasma membrane"/>
    <property type="evidence" value="ECO:0007669"/>
    <property type="project" value="UniProtKB-SubCell"/>
</dbReference>
<reference evidence="10 11" key="1">
    <citation type="submission" date="2019-04" db="EMBL/GenBank/DDBJ databases">
        <authorList>
            <person name="Feng G."/>
            <person name="Zhang J."/>
            <person name="Zhu H."/>
        </authorList>
    </citation>
    <scope>NUCLEOTIDE SEQUENCE [LARGE SCALE GENOMIC DNA]</scope>
    <source>
        <strain evidence="10 11">JCM 31653</strain>
    </source>
</reference>
<feature type="transmembrane region" description="Helical" evidence="8">
    <location>
        <begin position="224"/>
        <end position="242"/>
    </location>
</feature>
<evidence type="ECO:0000256" key="6">
    <source>
        <dbReference type="ARBA" id="ARBA00022989"/>
    </source>
</evidence>
<keyword evidence="5 8" id="KW-0812">Transmembrane</keyword>
<evidence type="ECO:0000256" key="8">
    <source>
        <dbReference type="SAM" id="Phobius"/>
    </source>
</evidence>
<keyword evidence="3" id="KW-0328">Glycosyltransferase</keyword>
<keyword evidence="4" id="KW-0808">Transferase</keyword>
<dbReference type="GO" id="GO:0009103">
    <property type="term" value="P:lipopolysaccharide biosynthetic process"/>
    <property type="evidence" value="ECO:0007669"/>
    <property type="project" value="UniProtKB-ARBA"/>
</dbReference>
<dbReference type="Pfam" id="PF13231">
    <property type="entry name" value="PMT_2"/>
    <property type="match status" value="1"/>
</dbReference>
<feature type="transmembrane region" description="Helical" evidence="8">
    <location>
        <begin position="142"/>
        <end position="167"/>
    </location>
</feature>
<feature type="transmembrane region" description="Helical" evidence="8">
    <location>
        <begin position="102"/>
        <end position="122"/>
    </location>
</feature>
<comment type="caution">
    <text evidence="10">The sequence shown here is derived from an EMBL/GenBank/DDBJ whole genome shotgun (WGS) entry which is preliminary data.</text>
</comment>
<feature type="transmembrane region" description="Helical" evidence="8">
    <location>
        <begin position="309"/>
        <end position="326"/>
    </location>
</feature>
<keyword evidence="7 8" id="KW-0472">Membrane</keyword>
<feature type="domain" description="Glycosyltransferase RgtA/B/C/D-like" evidence="9">
    <location>
        <begin position="80"/>
        <end position="238"/>
    </location>
</feature>
<comment type="subcellular location">
    <subcellularLocation>
        <location evidence="1">Cell membrane</location>
        <topology evidence="1">Multi-pass membrane protein</topology>
    </subcellularLocation>
</comment>
<evidence type="ECO:0000313" key="11">
    <source>
        <dbReference type="Proteomes" id="UP000297549"/>
    </source>
</evidence>
<dbReference type="RefSeq" id="WP_135465465.1">
    <property type="nucleotide sequence ID" value="NZ_SRLC01000003.1"/>
</dbReference>
<dbReference type="OrthoDB" id="1112848at2"/>
<evidence type="ECO:0000256" key="5">
    <source>
        <dbReference type="ARBA" id="ARBA00022692"/>
    </source>
</evidence>
<proteinExistence type="predicted"/>
<feature type="transmembrane region" description="Helical" evidence="8">
    <location>
        <begin position="362"/>
        <end position="382"/>
    </location>
</feature>
<dbReference type="AlphaFoldDB" id="A0A4Z0PTN0"/>
<evidence type="ECO:0000256" key="7">
    <source>
        <dbReference type="ARBA" id="ARBA00023136"/>
    </source>
</evidence>
<accession>A0A4Z0PTN0</accession>